<gene>
    <name evidence="1" type="ORF">SAMN04488522_101109</name>
</gene>
<keyword evidence="2" id="KW-1185">Reference proteome</keyword>
<accession>A0A1M4T7R5</accession>
<evidence type="ECO:0000313" key="1">
    <source>
        <dbReference type="EMBL" id="SHE40450.1"/>
    </source>
</evidence>
<reference evidence="2" key="1">
    <citation type="submission" date="2016-11" db="EMBL/GenBank/DDBJ databases">
        <authorList>
            <person name="Varghese N."/>
            <person name="Submissions S."/>
        </authorList>
    </citation>
    <scope>NUCLEOTIDE SEQUENCE [LARGE SCALE GENOMIC DNA]</scope>
    <source>
        <strain evidence="2">DSM 16990</strain>
    </source>
</reference>
<sequence length="42" mass="4858">MPRILDDNGKPRLDVFVFRPSKPMQKGDFVQGQRVELVLSNE</sequence>
<dbReference type="EMBL" id="FQUQ01000001">
    <property type="protein sequence ID" value="SHE40450.1"/>
    <property type="molecule type" value="Genomic_DNA"/>
</dbReference>
<dbReference type="Proteomes" id="UP000184287">
    <property type="component" value="Unassembled WGS sequence"/>
</dbReference>
<organism evidence="1 2">
    <name type="scientific">Pedobacter caeni</name>
    <dbReference type="NCBI Taxonomy" id="288992"/>
    <lineage>
        <taxon>Bacteria</taxon>
        <taxon>Pseudomonadati</taxon>
        <taxon>Bacteroidota</taxon>
        <taxon>Sphingobacteriia</taxon>
        <taxon>Sphingobacteriales</taxon>
        <taxon>Sphingobacteriaceae</taxon>
        <taxon>Pedobacter</taxon>
    </lineage>
</organism>
<proteinExistence type="predicted"/>
<dbReference type="AlphaFoldDB" id="A0A1M4T7R5"/>
<evidence type="ECO:0000313" key="2">
    <source>
        <dbReference type="Proteomes" id="UP000184287"/>
    </source>
</evidence>
<name>A0A1M4T7R5_9SPHI</name>
<protein>
    <submittedName>
        <fullName evidence="1">Uncharacterized protein</fullName>
    </submittedName>
</protein>